<protein>
    <submittedName>
        <fullName evidence="3">Uncharacterized protein</fullName>
    </submittedName>
</protein>
<name>A0A8W7PRS3_ANOCL</name>
<proteinExistence type="predicted"/>
<accession>A0A8W7PRS3</accession>
<organism evidence="3">
    <name type="scientific">Anopheles coluzzii</name>
    <name type="common">African malaria mosquito</name>
    <dbReference type="NCBI Taxonomy" id="1518534"/>
    <lineage>
        <taxon>Eukaryota</taxon>
        <taxon>Metazoa</taxon>
        <taxon>Ecdysozoa</taxon>
        <taxon>Arthropoda</taxon>
        <taxon>Hexapoda</taxon>
        <taxon>Insecta</taxon>
        <taxon>Pterygota</taxon>
        <taxon>Neoptera</taxon>
        <taxon>Endopterygota</taxon>
        <taxon>Diptera</taxon>
        <taxon>Nematocera</taxon>
        <taxon>Culicoidea</taxon>
        <taxon>Culicidae</taxon>
        <taxon>Anophelinae</taxon>
        <taxon>Anopheles</taxon>
    </lineage>
</organism>
<feature type="transmembrane region" description="Helical" evidence="2">
    <location>
        <begin position="47"/>
        <end position="68"/>
    </location>
</feature>
<feature type="compositionally biased region" description="Low complexity" evidence="1">
    <location>
        <begin position="158"/>
        <end position="174"/>
    </location>
</feature>
<keyword evidence="2" id="KW-1133">Transmembrane helix</keyword>
<keyword evidence="2" id="KW-0472">Membrane</keyword>
<dbReference type="AlphaFoldDB" id="A0A8W7PRS3"/>
<keyword evidence="2" id="KW-0812">Transmembrane</keyword>
<reference evidence="3" key="1">
    <citation type="submission" date="2022-08" db="UniProtKB">
        <authorList>
            <consortium name="EnsemblMetazoa"/>
        </authorList>
    </citation>
    <scope>IDENTIFICATION</scope>
</reference>
<evidence type="ECO:0000256" key="2">
    <source>
        <dbReference type="SAM" id="Phobius"/>
    </source>
</evidence>
<feature type="region of interest" description="Disordered" evidence="1">
    <location>
        <begin position="153"/>
        <end position="174"/>
    </location>
</feature>
<dbReference type="EnsemblMetazoa" id="ACOM036668-RA">
    <property type="protein sequence ID" value="ACOM036668-PA.1"/>
    <property type="gene ID" value="ACOM036668"/>
</dbReference>
<evidence type="ECO:0000313" key="3">
    <source>
        <dbReference type="EnsemblMetazoa" id="ACOM036668-PA.1"/>
    </source>
</evidence>
<dbReference type="Proteomes" id="UP000075882">
    <property type="component" value="Unassembled WGS sequence"/>
</dbReference>
<evidence type="ECO:0000256" key="1">
    <source>
        <dbReference type="SAM" id="MobiDB-lite"/>
    </source>
</evidence>
<sequence>MYLRANSASLRIIRALGFLIPFLRRPQEHSQENWDARSADDHHQFRWQTATASVVVVVSIFSVFAAILSRVYSLGSSESTSTTSFLGSAWIARFFGVDDFELGDCCLLGVASASADFSVRFGVVDAPRARLDGGVAVTAAVVGVAPRALDRVRRRPSSRSTETPSDFSSSSLSF</sequence>